<name>A0A1B8BA03_FUSPO</name>
<gene>
    <name evidence="2" type="ORF">FPOA_03488</name>
</gene>
<evidence type="ECO:0000256" key="1">
    <source>
        <dbReference type="SAM" id="SignalP"/>
    </source>
</evidence>
<evidence type="ECO:0000313" key="3">
    <source>
        <dbReference type="Proteomes" id="UP000091967"/>
    </source>
</evidence>
<keyword evidence="3" id="KW-1185">Reference proteome</keyword>
<evidence type="ECO:0000313" key="2">
    <source>
        <dbReference type="EMBL" id="OBS29551.1"/>
    </source>
</evidence>
<comment type="caution">
    <text evidence="2">The sequence shown here is derived from an EMBL/GenBank/DDBJ whole genome shotgun (WGS) entry which is preliminary data.</text>
</comment>
<feature type="signal peptide" evidence="1">
    <location>
        <begin position="1"/>
        <end position="19"/>
    </location>
</feature>
<keyword evidence="1" id="KW-0732">Signal</keyword>
<sequence length="126" mass="14491">MKLSHTITAMTALLATASAGPIAWVHLGSYTRSYSPSNNHRLQLRLWDVLSSMRCDSAYPNTLSCFWWNIQLSAGTTYYLTTKTRCHLPIYLRSWKDPSNLLCRQAFGCAQSSMVWERRGLRRCRI</sequence>
<dbReference type="AlphaFoldDB" id="A0A1B8BA03"/>
<accession>A0A1B8BA03</accession>
<organism evidence="2 3">
    <name type="scientific">Fusarium poae</name>
    <dbReference type="NCBI Taxonomy" id="36050"/>
    <lineage>
        <taxon>Eukaryota</taxon>
        <taxon>Fungi</taxon>
        <taxon>Dikarya</taxon>
        <taxon>Ascomycota</taxon>
        <taxon>Pezizomycotina</taxon>
        <taxon>Sordariomycetes</taxon>
        <taxon>Hypocreomycetidae</taxon>
        <taxon>Hypocreales</taxon>
        <taxon>Nectriaceae</taxon>
        <taxon>Fusarium</taxon>
    </lineage>
</organism>
<protein>
    <submittedName>
        <fullName evidence="2">Uncharacterized protein</fullName>
    </submittedName>
</protein>
<dbReference type="EMBL" id="LYXU01000001">
    <property type="protein sequence ID" value="OBS29551.1"/>
    <property type="molecule type" value="Genomic_DNA"/>
</dbReference>
<proteinExistence type="predicted"/>
<dbReference type="Proteomes" id="UP000091967">
    <property type="component" value="Unassembled WGS sequence"/>
</dbReference>
<reference evidence="2 3" key="1">
    <citation type="submission" date="2016-06" db="EMBL/GenBank/DDBJ databases">
        <title>Living apart together: crosstalk between the core and supernumerary genomes in a fungal plant pathogen.</title>
        <authorList>
            <person name="Vanheule A."/>
            <person name="Audenaert K."/>
            <person name="Warris S."/>
            <person name="Van De Geest H."/>
            <person name="Schijlen E."/>
            <person name="Hofte M."/>
            <person name="De Saeger S."/>
            <person name="Haesaert G."/>
            <person name="Waalwijk C."/>
            <person name="Van Der Lee T."/>
        </authorList>
    </citation>
    <scope>NUCLEOTIDE SEQUENCE [LARGE SCALE GENOMIC DNA]</scope>
    <source>
        <strain evidence="2 3">2516</strain>
    </source>
</reference>
<feature type="chain" id="PRO_5008603708" evidence="1">
    <location>
        <begin position="20"/>
        <end position="126"/>
    </location>
</feature>